<reference evidence="1 2" key="1">
    <citation type="submission" date="2022-03" db="EMBL/GenBank/DDBJ databases">
        <title>Draft genome sequence of Furfurilactobacillus curtus JCM 31185.</title>
        <authorList>
            <person name="Suzuki S."/>
            <person name="Endo A."/>
            <person name="Kajikawa A."/>
        </authorList>
    </citation>
    <scope>NUCLEOTIDE SEQUENCE [LARGE SCALE GENOMIC DNA]</scope>
    <source>
        <strain evidence="1 2">JCM 31185</strain>
    </source>
</reference>
<protein>
    <submittedName>
        <fullName evidence="1">Uncharacterized protein</fullName>
    </submittedName>
</protein>
<sequence length="73" mass="8555">MITNLDEFLPALKGVLRGSFNDDRELVGGVLTRLQESDSIHYGVTRWRTSDTQDHEFTFRKNEDGTYTYLYKH</sequence>
<name>A0ABQ5JMN7_9LACO</name>
<dbReference type="Proteomes" id="UP001628078">
    <property type="component" value="Unassembled WGS sequence"/>
</dbReference>
<organism evidence="1 2">
    <name type="scientific">Furfurilactobacillus curtus</name>
    <dbReference type="NCBI Taxonomy" id="1746200"/>
    <lineage>
        <taxon>Bacteria</taxon>
        <taxon>Bacillati</taxon>
        <taxon>Bacillota</taxon>
        <taxon>Bacilli</taxon>
        <taxon>Lactobacillales</taxon>
        <taxon>Lactobacillaceae</taxon>
        <taxon>Furfurilactobacillus</taxon>
    </lineage>
</organism>
<evidence type="ECO:0000313" key="1">
    <source>
        <dbReference type="EMBL" id="GKT05784.1"/>
    </source>
</evidence>
<evidence type="ECO:0000313" key="2">
    <source>
        <dbReference type="Proteomes" id="UP001628078"/>
    </source>
</evidence>
<dbReference type="RefSeq" id="WP_407883312.1">
    <property type="nucleotide sequence ID" value="NZ_BQXO01000002.1"/>
</dbReference>
<keyword evidence="2" id="KW-1185">Reference proteome</keyword>
<comment type="caution">
    <text evidence="1">The sequence shown here is derived from an EMBL/GenBank/DDBJ whole genome shotgun (WGS) entry which is preliminary data.</text>
</comment>
<dbReference type="EMBL" id="BQXO01000002">
    <property type="protein sequence ID" value="GKT05784.1"/>
    <property type="molecule type" value="Genomic_DNA"/>
</dbReference>
<gene>
    <name evidence="1" type="ORF">JCM31185_10720</name>
</gene>
<proteinExistence type="predicted"/>
<accession>A0ABQ5JMN7</accession>